<dbReference type="InterPro" id="IPR036291">
    <property type="entry name" value="NAD(P)-bd_dom_sf"/>
</dbReference>
<dbReference type="InterPro" id="IPR055222">
    <property type="entry name" value="PRISE-like_Rossmann-fold"/>
</dbReference>
<sequence length="427" mass="48037">MISKSEACKGGAPVHYQTVYSREIYHGLPTFDESHNGQTAIITGANGISGYAQLQVLAQSPQRWTKIYCLSRRPPAVPGGLPPQAEFIQCDFLKSPEEIGEVLKKSGVKADHIFFFAYIQPPPKEGGGIWSAADELTTVNKLLLDNFLGALDFAHIKPKRFMLQTGAKNYGGHLGPTKVPQQESDPRVLLEPNFYYAQEDSLWDWCRQRSVSWNIAMPSYIVGAVPDAAMNIAFPLAVYALVSKYLGEPLRYTGDIVSWQMTQTQSNAFMNAYLEEWMVLTPKAANQKFNALDDSAFSWEGLWPKIAECYDLEWEGPDEDAEYTEVPVRYGAPRGYGNNCLLARYKFTTAAWAQQPKVCSAWREIARQHKLAWPELKDTDRLTDKARKLGFHGYVDTAESFLHTFEGLAQLRMIPPVPKTNVEYTTL</sequence>
<dbReference type="OrthoDB" id="1731983at2759"/>
<dbReference type="Pfam" id="PF22917">
    <property type="entry name" value="PRISE"/>
    <property type="match status" value="1"/>
</dbReference>
<dbReference type="EMBL" id="KN847523">
    <property type="protein sequence ID" value="KIV92257.1"/>
    <property type="molecule type" value="Genomic_DNA"/>
</dbReference>
<reference evidence="2 3" key="1">
    <citation type="submission" date="2015-01" db="EMBL/GenBank/DDBJ databases">
        <title>The Genome Sequence of Exophiala mesophila CBS40295.</title>
        <authorList>
            <consortium name="The Broad Institute Genomics Platform"/>
            <person name="Cuomo C."/>
            <person name="de Hoog S."/>
            <person name="Gorbushina A."/>
            <person name="Stielow B."/>
            <person name="Teixiera M."/>
            <person name="Abouelleil A."/>
            <person name="Chapman S.B."/>
            <person name="Priest M."/>
            <person name="Young S.K."/>
            <person name="Wortman J."/>
            <person name="Nusbaum C."/>
            <person name="Birren B."/>
        </authorList>
    </citation>
    <scope>NUCLEOTIDE SEQUENCE [LARGE SCALE GENOMIC DNA]</scope>
    <source>
        <strain evidence="2 3">CBS 40295</strain>
    </source>
</reference>
<dbReference type="OMA" id="AYFEEWA"/>
<name>A0A0D1ZC21_EXOME</name>
<dbReference type="CDD" id="cd08948">
    <property type="entry name" value="5beta-POR_like_SDR_a"/>
    <property type="match status" value="1"/>
</dbReference>
<gene>
    <name evidence="2" type="ORF">PV10_06714</name>
</gene>
<evidence type="ECO:0000313" key="2">
    <source>
        <dbReference type="EMBL" id="KIV92257.1"/>
    </source>
</evidence>
<dbReference type="GeneID" id="27324559"/>
<dbReference type="PANTHER" id="PTHR32487">
    <property type="entry name" value="3-OXO-DELTA(4,5)-STEROID 5-BETA-REDUCTASE"/>
    <property type="match status" value="1"/>
</dbReference>
<dbReference type="Proteomes" id="UP000054302">
    <property type="component" value="Unassembled WGS sequence"/>
</dbReference>
<dbReference type="RefSeq" id="XP_016223831.1">
    <property type="nucleotide sequence ID" value="XM_016371538.1"/>
</dbReference>
<dbReference type="HOGENOM" id="CLU_030125_1_1_1"/>
<dbReference type="PANTHER" id="PTHR32487:SF29">
    <property type="entry name" value="NAD-DEPENDENT EPIMERASE_DEHYDRATASE DOMAIN-CONTAINING PROTEIN"/>
    <property type="match status" value="1"/>
</dbReference>
<dbReference type="VEuPathDB" id="FungiDB:PV10_06714"/>
<proteinExistence type="predicted"/>
<evidence type="ECO:0000313" key="3">
    <source>
        <dbReference type="Proteomes" id="UP000054302"/>
    </source>
</evidence>
<dbReference type="SUPFAM" id="SSF51735">
    <property type="entry name" value="NAD(P)-binding Rossmann-fold domains"/>
    <property type="match status" value="1"/>
</dbReference>
<evidence type="ECO:0000259" key="1">
    <source>
        <dbReference type="Pfam" id="PF22917"/>
    </source>
</evidence>
<dbReference type="STRING" id="212818.A0A0D1ZC21"/>
<accession>A0A0D1ZC21</accession>
<protein>
    <recommendedName>
        <fullName evidence="1">PRISE-like Rossmann-fold domain-containing protein</fullName>
    </recommendedName>
</protein>
<dbReference type="AlphaFoldDB" id="A0A0D1ZC21"/>
<organism evidence="2 3">
    <name type="scientific">Exophiala mesophila</name>
    <name type="common">Black yeast-like fungus</name>
    <dbReference type="NCBI Taxonomy" id="212818"/>
    <lineage>
        <taxon>Eukaryota</taxon>
        <taxon>Fungi</taxon>
        <taxon>Dikarya</taxon>
        <taxon>Ascomycota</taxon>
        <taxon>Pezizomycotina</taxon>
        <taxon>Eurotiomycetes</taxon>
        <taxon>Chaetothyriomycetidae</taxon>
        <taxon>Chaetothyriales</taxon>
        <taxon>Herpotrichiellaceae</taxon>
        <taxon>Exophiala</taxon>
    </lineage>
</organism>
<feature type="domain" description="PRISE-like Rossmann-fold" evidence="1">
    <location>
        <begin position="40"/>
        <end position="321"/>
    </location>
</feature>
<dbReference type="Gene3D" id="3.40.50.720">
    <property type="entry name" value="NAD(P)-binding Rossmann-like Domain"/>
    <property type="match status" value="1"/>
</dbReference>
<keyword evidence="3" id="KW-1185">Reference proteome</keyword>